<dbReference type="KEGG" id="tad:TRIADDRAFT_58035"/>
<dbReference type="Proteomes" id="UP000009022">
    <property type="component" value="Unassembled WGS sequence"/>
</dbReference>
<comment type="subcellular location">
    <subcellularLocation>
        <location evidence="1">Nucleus</location>
    </subcellularLocation>
</comment>
<keyword evidence="4" id="KW-1185">Reference proteome</keyword>
<dbReference type="InParanoid" id="B3S2I3"/>
<accession>B3S2I3</accession>
<dbReference type="OrthoDB" id="1916003at2759"/>
<name>B3S2I3_TRIAD</name>
<dbReference type="RefSeq" id="XP_002114335.1">
    <property type="nucleotide sequence ID" value="XM_002114299.1"/>
</dbReference>
<evidence type="ECO:0000313" key="3">
    <source>
        <dbReference type="EMBL" id="EDV23425.1"/>
    </source>
</evidence>
<dbReference type="OMA" id="HFIFVIA"/>
<evidence type="ECO:0000313" key="4">
    <source>
        <dbReference type="Proteomes" id="UP000009022"/>
    </source>
</evidence>
<dbReference type="HOGENOM" id="CLU_1263024_0_0_1"/>
<dbReference type="PANTHER" id="PTHR23010:SF1">
    <property type="entry name" value="MIDNOLIN"/>
    <property type="match status" value="1"/>
</dbReference>
<reference evidence="3 4" key="1">
    <citation type="journal article" date="2008" name="Nature">
        <title>The Trichoplax genome and the nature of placozoans.</title>
        <authorList>
            <person name="Srivastava M."/>
            <person name="Begovic E."/>
            <person name="Chapman J."/>
            <person name="Putnam N.H."/>
            <person name="Hellsten U."/>
            <person name="Kawashima T."/>
            <person name="Kuo A."/>
            <person name="Mitros T."/>
            <person name="Salamov A."/>
            <person name="Carpenter M.L."/>
            <person name="Signorovitch A.Y."/>
            <person name="Moreno M.A."/>
            <person name="Kamm K."/>
            <person name="Grimwood J."/>
            <person name="Schmutz J."/>
            <person name="Shapiro H."/>
            <person name="Grigoriev I.V."/>
            <person name="Buss L.W."/>
            <person name="Schierwater B."/>
            <person name="Dellaporta S.L."/>
            <person name="Rokhsar D.S."/>
        </authorList>
    </citation>
    <scope>NUCLEOTIDE SEQUENCE [LARGE SCALE GENOMIC DNA]</scope>
    <source>
        <strain evidence="3 4">Grell-BS-1999</strain>
    </source>
</reference>
<proteinExistence type="predicted"/>
<dbReference type="GO" id="GO:0005634">
    <property type="term" value="C:nucleus"/>
    <property type="evidence" value="ECO:0007669"/>
    <property type="project" value="UniProtKB-SubCell"/>
</dbReference>
<dbReference type="InterPro" id="IPR039336">
    <property type="entry name" value="Midnolin"/>
</dbReference>
<dbReference type="EMBL" id="DS985247">
    <property type="protein sequence ID" value="EDV23425.1"/>
    <property type="molecule type" value="Genomic_DNA"/>
</dbReference>
<dbReference type="GeneID" id="6755548"/>
<keyword evidence="2" id="KW-0539">Nucleus</keyword>
<dbReference type="AlphaFoldDB" id="B3S2I3"/>
<dbReference type="CTD" id="6755548"/>
<evidence type="ECO:0000256" key="1">
    <source>
        <dbReference type="ARBA" id="ARBA00004123"/>
    </source>
</evidence>
<organism evidence="3 4">
    <name type="scientific">Trichoplax adhaerens</name>
    <name type="common">Trichoplax reptans</name>
    <dbReference type="NCBI Taxonomy" id="10228"/>
    <lineage>
        <taxon>Eukaryota</taxon>
        <taxon>Metazoa</taxon>
        <taxon>Placozoa</taxon>
        <taxon>Uniplacotomia</taxon>
        <taxon>Trichoplacea</taxon>
        <taxon>Trichoplacidae</taxon>
        <taxon>Trichoplax</taxon>
    </lineage>
</organism>
<sequence length="219" mass="25410">MYVTLIIYYHKADHFIFVIALWGEDYRVEAFLCGRKLLTLPVQLEGRLVLVQIQLSSIPRVCSRHMTAECNEKIVHELSKVKDDVMPSSSNTNIYIKKKDNGIYAGKFSGRFKSCCFDNRGCLRRDATTVRHILNDLIAATMKQQGHTLFDKNNSCNSTANETVNNHGIPICNNNIDKSKHQNEITRTKMTELRKILKERDQRRRRFNKYKNPLAKRCC</sequence>
<gene>
    <name evidence="3" type="ORF">TRIADDRAFT_58035</name>
</gene>
<dbReference type="PANTHER" id="PTHR23010">
    <property type="entry name" value="MIDNOLIN"/>
    <property type="match status" value="1"/>
</dbReference>
<protein>
    <submittedName>
        <fullName evidence="3">Uncharacterized protein</fullName>
    </submittedName>
</protein>
<evidence type="ECO:0000256" key="2">
    <source>
        <dbReference type="ARBA" id="ARBA00023242"/>
    </source>
</evidence>